<protein>
    <submittedName>
        <fullName evidence="1">Uncharacterized protein</fullName>
    </submittedName>
</protein>
<dbReference type="AlphaFoldDB" id="A0A2P2PZS3"/>
<dbReference type="EMBL" id="GGEC01079721">
    <property type="protein sequence ID" value="MBX60205.1"/>
    <property type="molecule type" value="Transcribed_RNA"/>
</dbReference>
<sequence>MRRRGLRDFRFVHSFLVSLPQPLAAEAKDLPARNP</sequence>
<accession>A0A2P2PZS3</accession>
<name>A0A2P2PZS3_RHIMU</name>
<reference evidence="1" key="1">
    <citation type="submission" date="2018-02" db="EMBL/GenBank/DDBJ databases">
        <title>Rhizophora mucronata_Transcriptome.</title>
        <authorList>
            <person name="Meera S.P."/>
            <person name="Sreeshan A."/>
            <person name="Augustine A."/>
        </authorList>
    </citation>
    <scope>NUCLEOTIDE SEQUENCE</scope>
    <source>
        <tissue evidence="1">Leaf</tissue>
    </source>
</reference>
<organism evidence="1">
    <name type="scientific">Rhizophora mucronata</name>
    <name type="common">Asiatic mangrove</name>
    <dbReference type="NCBI Taxonomy" id="61149"/>
    <lineage>
        <taxon>Eukaryota</taxon>
        <taxon>Viridiplantae</taxon>
        <taxon>Streptophyta</taxon>
        <taxon>Embryophyta</taxon>
        <taxon>Tracheophyta</taxon>
        <taxon>Spermatophyta</taxon>
        <taxon>Magnoliopsida</taxon>
        <taxon>eudicotyledons</taxon>
        <taxon>Gunneridae</taxon>
        <taxon>Pentapetalae</taxon>
        <taxon>rosids</taxon>
        <taxon>fabids</taxon>
        <taxon>Malpighiales</taxon>
        <taxon>Rhizophoraceae</taxon>
        <taxon>Rhizophora</taxon>
    </lineage>
</organism>
<proteinExistence type="predicted"/>
<evidence type="ECO:0000313" key="1">
    <source>
        <dbReference type="EMBL" id="MBX60205.1"/>
    </source>
</evidence>